<dbReference type="PROSITE" id="PS00118">
    <property type="entry name" value="PA2_HIS"/>
    <property type="match status" value="1"/>
</dbReference>
<proteinExistence type="predicted"/>
<dbReference type="Gene3D" id="1.20.90.10">
    <property type="entry name" value="Phospholipase A2 domain"/>
    <property type="match status" value="1"/>
</dbReference>
<dbReference type="SUPFAM" id="SSF48619">
    <property type="entry name" value="Phospholipase A2, PLA2"/>
    <property type="match status" value="1"/>
</dbReference>
<dbReference type="SUPFAM" id="SSF51092">
    <property type="entry name" value="Vitelline membrane outer protein-I (VMO-I)"/>
    <property type="match status" value="1"/>
</dbReference>
<organism evidence="4 5">
    <name type="scientific">Tetradesmus obliquus</name>
    <name type="common">Green alga</name>
    <name type="synonym">Acutodesmus obliquus</name>
    <dbReference type="NCBI Taxonomy" id="3088"/>
    <lineage>
        <taxon>Eukaryota</taxon>
        <taxon>Viridiplantae</taxon>
        <taxon>Chlorophyta</taxon>
        <taxon>core chlorophytes</taxon>
        <taxon>Chlorophyceae</taxon>
        <taxon>CS clade</taxon>
        <taxon>Sphaeropleales</taxon>
        <taxon>Scenedesmaceae</taxon>
        <taxon>Tetradesmus</taxon>
    </lineage>
</organism>
<feature type="chain" id="PRO_5047234816" description="LysM domain-containing protein" evidence="3">
    <location>
        <begin position="35"/>
        <end position="497"/>
    </location>
</feature>
<evidence type="ECO:0000256" key="2">
    <source>
        <dbReference type="ARBA" id="ARBA00022525"/>
    </source>
</evidence>
<evidence type="ECO:0000313" key="4">
    <source>
        <dbReference type="EMBL" id="WIA14358.1"/>
    </source>
</evidence>
<dbReference type="InterPro" id="IPR036706">
    <property type="entry name" value="VOMI_sf"/>
</dbReference>
<dbReference type="InterPro" id="IPR005515">
    <property type="entry name" value="VOMI"/>
</dbReference>
<feature type="signal peptide" evidence="3">
    <location>
        <begin position="1"/>
        <end position="34"/>
    </location>
</feature>
<reference evidence="4 5" key="1">
    <citation type="submission" date="2023-05" db="EMBL/GenBank/DDBJ databases">
        <title>A 100% complete, gapless, phased diploid assembly of the Scenedesmus obliquus UTEX 3031 genome.</title>
        <authorList>
            <person name="Biondi T.C."/>
            <person name="Hanschen E.R."/>
            <person name="Kwon T."/>
            <person name="Eng W."/>
            <person name="Kruse C.P.S."/>
            <person name="Koehler S.I."/>
            <person name="Kunde Y."/>
            <person name="Gleasner C.D."/>
            <person name="You Mak K.T."/>
            <person name="Polle J."/>
            <person name="Hovde B.T."/>
            <person name="Starkenburg S.R."/>
        </authorList>
    </citation>
    <scope>NUCLEOTIDE SEQUENCE [LARGE SCALE GENOMIC DNA]</scope>
    <source>
        <strain evidence="4 5">DOE0152z</strain>
    </source>
</reference>
<keyword evidence="5" id="KW-1185">Reference proteome</keyword>
<dbReference type="InterPro" id="IPR036444">
    <property type="entry name" value="PLipase_A2_dom_sf"/>
</dbReference>
<protein>
    <recommendedName>
        <fullName evidence="6">LysM domain-containing protein</fullName>
    </recommendedName>
</protein>
<dbReference type="Gene3D" id="2.100.10.20">
    <property type="entry name" value="Vitelline membrane outer layer protein I (VOMI)"/>
    <property type="match status" value="1"/>
</dbReference>
<dbReference type="EMBL" id="CP126212">
    <property type="protein sequence ID" value="WIA14358.1"/>
    <property type="molecule type" value="Genomic_DNA"/>
</dbReference>
<sequence>MSQGSIARMATFSRVLLVPALGVFLLMAVQGGAGHRLLSADDSSSNSRGPALCTNPLSQYTIKQGDTPKKIVTAVYPNSAVPWRKLWGIIKACNKAALDSSSDGKPGKLQLPANTILTIPAIPARLNKPDDKPHDEEDPVLKKLCGCGPDITVTTDSSWLELVTLNYPGLQPAAFAANILNICNRNAKFVDGSDKKLVKSGQSLRSICTTIGAKSFQDFLNDAALQRETVKAEVAAREAAGAAAPDTAAAAPDVAAGESVSVAQTTCAINTALSAAVVRDVTLTNACPVYTNGCSGPSDILSYQPQLTPCCQAHDWCYSCAWKVGWTGTTGKSNCDYLFWDNLYRACDYCVVSYISPGNGMTWGQLDKLCTVPARLLDEWNCYGNRTDPWRRRQLWLLDGCYSACPAGKHVVAIALQVEGSQGVSDDTAANTFRGLCSDGTVLSHSNSNWGNWGSWSSWKYCPSNTAVCGFKVRVDRQVQPTAPPSTTLSGLLSLFS</sequence>
<evidence type="ECO:0000313" key="5">
    <source>
        <dbReference type="Proteomes" id="UP001244341"/>
    </source>
</evidence>
<dbReference type="PANTHER" id="PTHR18841">
    <property type="entry name" value="VITELLINE MEMBRANE OUTER LAYER PROTEIN I-RELATED"/>
    <property type="match status" value="1"/>
</dbReference>
<name>A0ABY8U3W0_TETOB</name>
<keyword evidence="2" id="KW-0964">Secreted</keyword>
<dbReference type="Proteomes" id="UP001244341">
    <property type="component" value="Chromosome 5b"/>
</dbReference>
<dbReference type="InterPro" id="IPR033113">
    <property type="entry name" value="PLA2_histidine"/>
</dbReference>
<accession>A0ABY8U3W0</accession>
<keyword evidence="3" id="KW-0732">Signal</keyword>
<gene>
    <name evidence="4" type="ORF">OEZ85_002887</name>
</gene>
<dbReference type="Pfam" id="PF03762">
    <property type="entry name" value="VOMI"/>
    <property type="match status" value="1"/>
</dbReference>
<evidence type="ECO:0000256" key="1">
    <source>
        <dbReference type="ARBA" id="ARBA00004613"/>
    </source>
</evidence>
<evidence type="ECO:0000256" key="3">
    <source>
        <dbReference type="SAM" id="SignalP"/>
    </source>
</evidence>
<evidence type="ECO:0008006" key="6">
    <source>
        <dbReference type="Google" id="ProtNLM"/>
    </source>
</evidence>
<comment type="subcellular location">
    <subcellularLocation>
        <location evidence="1">Secreted</location>
    </subcellularLocation>
</comment>
<dbReference type="PANTHER" id="PTHR18841:SF0">
    <property type="entry name" value="VITELLINE MEMBRANE OUTER LAYER 1 HOMOLOG A-RELATED"/>
    <property type="match status" value="1"/>
</dbReference>